<name>A0AAD6NR15_9ROSI</name>
<gene>
    <name evidence="1" type="ORF">OIU84_013955</name>
</gene>
<dbReference type="EMBL" id="JAPFFJ010000018">
    <property type="protein sequence ID" value="KAJ6401788.1"/>
    <property type="molecule type" value="Genomic_DNA"/>
</dbReference>
<proteinExistence type="predicted"/>
<evidence type="ECO:0000313" key="2">
    <source>
        <dbReference type="Proteomes" id="UP001162972"/>
    </source>
</evidence>
<protein>
    <submittedName>
        <fullName evidence="1">Uncharacterized protein</fullName>
    </submittedName>
</protein>
<dbReference type="Proteomes" id="UP001162972">
    <property type="component" value="Chromosome 4"/>
</dbReference>
<sequence length="48" mass="5186">MPGPSSLEPLSSPIGTAPCSCTSSSCVYSRTRPQILEYPKQIKTTKAW</sequence>
<keyword evidence="2" id="KW-1185">Reference proteome</keyword>
<dbReference type="AlphaFoldDB" id="A0AAD6NR15"/>
<reference evidence="1 2" key="1">
    <citation type="journal article" date="2023" name="Int. J. Mol. Sci.">
        <title>De Novo Assembly and Annotation of 11 Diverse Shrub Willow (Salix) Genomes Reveals Novel Gene Organization in Sex-Linked Regions.</title>
        <authorList>
            <person name="Hyden B."/>
            <person name="Feng K."/>
            <person name="Yates T.B."/>
            <person name="Jawdy S."/>
            <person name="Cereghino C."/>
            <person name="Smart L.B."/>
            <person name="Muchero W."/>
        </authorList>
    </citation>
    <scope>NUCLEOTIDE SEQUENCE [LARGE SCALE GENOMIC DNA]</scope>
    <source>
        <tissue evidence="1">Shoot tip</tissue>
    </source>
</reference>
<comment type="caution">
    <text evidence="1">The sequence shown here is derived from an EMBL/GenBank/DDBJ whole genome shotgun (WGS) entry which is preliminary data.</text>
</comment>
<organism evidence="1 2">
    <name type="scientific">Salix udensis</name>
    <dbReference type="NCBI Taxonomy" id="889485"/>
    <lineage>
        <taxon>Eukaryota</taxon>
        <taxon>Viridiplantae</taxon>
        <taxon>Streptophyta</taxon>
        <taxon>Embryophyta</taxon>
        <taxon>Tracheophyta</taxon>
        <taxon>Spermatophyta</taxon>
        <taxon>Magnoliopsida</taxon>
        <taxon>eudicotyledons</taxon>
        <taxon>Gunneridae</taxon>
        <taxon>Pentapetalae</taxon>
        <taxon>rosids</taxon>
        <taxon>fabids</taxon>
        <taxon>Malpighiales</taxon>
        <taxon>Salicaceae</taxon>
        <taxon>Saliceae</taxon>
        <taxon>Salix</taxon>
    </lineage>
</organism>
<evidence type="ECO:0000313" key="1">
    <source>
        <dbReference type="EMBL" id="KAJ6401788.1"/>
    </source>
</evidence>
<accession>A0AAD6NR15</accession>